<evidence type="ECO:0000256" key="1">
    <source>
        <dbReference type="SAM" id="MobiDB-lite"/>
    </source>
</evidence>
<name>A0A9W9PTT9_9EURO</name>
<accession>A0A9W9PTT9</accession>
<evidence type="ECO:0000313" key="3">
    <source>
        <dbReference type="Proteomes" id="UP001147746"/>
    </source>
</evidence>
<sequence>MFKQQRQESFDSSKSAKSLSKPSSAAPSRSHSIQMAAAPVRPKVSRNWSFGRVLDEEEKKRRRDSQDEQDRLAFAATRKYSSCQRRSQGAGVNFQSGWQ</sequence>
<organism evidence="2 3">
    <name type="scientific">Penicillium atrosanguineum</name>
    <dbReference type="NCBI Taxonomy" id="1132637"/>
    <lineage>
        <taxon>Eukaryota</taxon>
        <taxon>Fungi</taxon>
        <taxon>Dikarya</taxon>
        <taxon>Ascomycota</taxon>
        <taxon>Pezizomycotina</taxon>
        <taxon>Eurotiomycetes</taxon>
        <taxon>Eurotiomycetidae</taxon>
        <taxon>Eurotiales</taxon>
        <taxon>Aspergillaceae</taxon>
        <taxon>Penicillium</taxon>
    </lineage>
</organism>
<comment type="caution">
    <text evidence="2">The sequence shown here is derived from an EMBL/GenBank/DDBJ whole genome shotgun (WGS) entry which is preliminary data.</text>
</comment>
<evidence type="ECO:0000313" key="2">
    <source>
        <dbReference type="EMBL" id="KAJ5311301.1"/>
    </source>
</evidence>
<feature type="region of interest" description="Disordered" evidence="1">
    <location>
        <begin position="1"/>
        <end position="69"/>
    </location>
</feature>
<dbReference type="AlphaFoldDB" id="A0A9W9PTT9"/>
<proteinExistence type="predicted"/>
<feature type="compositionally biased region" description="Basic and acidic residues" evidence="1">
    <location>
        <begin position="53"/>
        <end position="69"/>
    </location>
</feature>
<dbReference type="EMBL" id="JAPZBO010000007">
    <property type="protein sequence ID" value="KAJ5311301.1"/>
    <property type="molecule type" value="Genomic_DNA"/>
</dbReference>
<dbReference type="Proteomes" id="UP001147746">
    <property type="component" value="Unassembled WGS sequence"/>
</dbReference>
<gene>
    <name evidence="2" type="ORF">N7476_007161</name>
</gene>
<protein>
    <submittedName>
        <fullName evidence="2">Uncharacterized protein</fullName>
    </submittedName>
</protein>
<feature type="compositionally biased region" description="Low complexity" evidence="1">
    <location>
        <begin position="12"/>
        <end position="32"/>
    </location>
</feature>
<reference evidence="2" key="1">
    <citation type="submission" date="2022-12" db="EMBL/GenBank/DDBJ databases">
        <authorList>
            <person name="Petersen C."/>
        </authorList>
    </citation>
    <scope>NUCLEOTIDE SEQUENCE</scope>
    <source>
        <strain evidence="2">IBT 21472</strain>
    </source>
</reference>
<reference evidence="2" key="2">
    <citation type="journal article" date="2023" name="IMA Fungus">
        <title>Comparative genomic study of the Penicillium genus elucidates a diverse pangenome and 15 lateral gene transfer events.</title>
        <authorList>
            <person name="Petersen C."/>
            <person name="Sorensen T."/>
            <person name="Nielsen M.R."/>
            <person name="Sondergaard T.E."/>
            <person name="Sorensen J.L."/>
            <person name="Fitzpatrick D.A."/>
            <person name="Frisvad J.C."/>
            <person name="Nielsen K.L."/>
        </authorList>
    </citation>
    <scope>NUCLEOTIDE SEQUENCE</scope>
    <source>
        <strain evidence="2">IBT 21472</strain>
    </source>
</reference>
<keyword evidence="3" id="KW-1185">Reference proteome</keyword>
<feature type="compositionally biased region" description="Basic and acidic residues" evidence="1">
    <location>
        <begin position="1"/>
        <end position="11"/>
    </location>
</feature>